<dbReference type="RefSeq" id="XP_047773959.1">
    <property type="nucleotide sequence ID" value="XM_047928026.1"/>
</dbReference>
<organism evidence="2 3">
    <name type="scientific">Rhodofomes roseus</name>
    <dbReference type="NCBI Taxonomy" id="34475"/>
    <lineage>
        <taxon>Eukaryota</taxon>
        <taxon>Fungi</taxon>
        <taxon>Dikarya</taxon>
        <taxon>Basidiomycota</taxon>
        <taxon>Agaricomycotina</taxon>
        <taxon>Agaricomycetes</taxon>
        <taxon>Polyporales</taxon>
        <taxon>Rhodofomes</taxon>
    </lineage>
</organism>
<reference evidence="2 3" key="1">
    <citation type="journal article" date="2021" name="Environ. Microbiol.">
        <title>Gene family expansions and transcriptome signatures uncover fungal adaptations to wood decay.</title>
        <authorList>
            <person name="Hage H."/>
            <person name="Miyauchi S."/>
            <person name="Viragh M."/>
            <person name="Drula E."/>
            <person name="Min B."/>
            <person name="Chaduli D."/>
            <person name="Navarro D."/>
            <person name="Favel A."/>
            <person name="Norest M."/>
            <person name="Lesage-Meessen L."/>
            <person name="Balint B."/>
            <person name="Merenyi Z."/>
            <person name="de Eugenio L."/>
            <person name="Morin E."/>
            <person name="Martinez A.T."/>
            <person name="Baldrian P."/>
            <person name="Stursova M."/>
            <person name="Martinez M.J."/>
            <person name="Novotny C."/>
            <person name="Magnuson J.K."/>
            <person name="Spatafora J.W."/>
            <person name="Maurice S."/>
            <person name="Pangilinan J."/>
            <person name="Andreopoulos W."/>
            <person name="LaButti K."/>
            <person name="Hundley H."/>
            <person name="Na H."/>
            <person name="Kuo A."/>
            <person name="Barry K."/>
            <person name="Lipzen A."/>
            <person name="Henrissat B."/>
            <person name="Riley R."/>
            <person name="Ahrendt S."/>
            <person name="Nagy L.G."/>
            <person name="Grigoriev I.V."/>
            <person name="Martin F."/>
            <person name="Rosso M.N."/>
        </authorList>
    </citation>
    <scope>NUCLEOTIDE SEQUENCE [LARGE SCALE GENOMIC DNA]</scope>
    <source>
        <strain evidence="2 3">CIRM-BRFM 1785</strain>
    </source>
</reference>
<name>A0ABQ8K1V1_9APHY</name>
<keyword evidence="3" id="KW-1185">Reference proteome</keyword>
<sequence length="144" mass="15874">MSLSDASSSSSSDGLNHLWPDYRAVDLLDLRVWDFPSPISQQAVGAMLRESWETSKSRGQHPSGVEAQIPNAVPCPERSKLPPPPSPTSWPVLLALLAYAIRLEPLEPLYAIYASLNTTWLFKTLQALSLQATSVGRSWTTLDR</sequence>
<proteinExistence type="predicted"/>
<comment type="caution">
    <text evidence="2">The sequence shown here is derived from an EMBL/GenBank/DDBJ whole genome shotgun (WGS) entry which is preliminary data.</text>
</comment>
<accession>A0ABQ8K1V1</accession>
<protein>
    <submittedName>
        <fullName evidence="2">Uncharacterized protein</fullName>
    </submittedName>
</protein>
<dbReference type="Proteomes" id="UP000814176">
    <property type="component" value="Unassembled WGS sequence"/>
</dbReference>
<evidence type="ECO:0000256" key="1">
    <source>
        <dbReference type="SAM" id="MobiDB-lite"/>
    </source>
</evidence>
<feature type="region of interest" description="Disordered" evidence="1">
    <location>
        <begin position="50"/>
        <end position="85"/>
    </location>
</feature>
<evidence type="ECO:0000313" key="2">
    <source>
        <dbReference type="EMBL" id="KAH9830664.1"/>
    </source>
</evidence>
<dbReference type="EMBL" id="JADCUA010000030">
    <property type="protein sequence ID" value="KAH9830664.1"/>
    <property type="molecule type" value="Genomic_DNA"/>
</dbReference>
<dbReference type="GeneID" id="72008758"/>
<evidence type="ECO:0000313" key="3">
    <source>
        <dbReference type="Proteomes" id="UP000814176"/>
    </source>
</evidence>
<gene>
    <name evidence="2" type="ORF">C8Q71DRAFT_862411</name>
</gene>